<dbReference type="Gene3D" id="1.20.120.530">
    <property type="entry name" value="GntR ligand-binding domain-like"/>
    <property type="match status" value="1"/>
</dbReference>
<reference evidence="5 6" key="1">
    <citation type="journal article" date="2000" name="DNA Res.">
        <title>Complete genome structure of the nitrogen-fixing symbiotic bacterium Mesorhizobium loti.</title>
        <authorList>
            <person name="Kaneko T."/>
            <person name="Nakamura Y."/>
            <person name="Sato S."/>
            <person name="Asamizu E."/>
            <person name="Kato T."/>
            <person name="Sasamoto S."/>
            <person name="Watanabe A."/>
            <person name="Idesawa K."/>
            <person name="Ishikawa A."/>
            <person name="Kawashima K."/>
            <person name="Kimura T."/>
            <person name="Kishida Y."/>
            <person name="Kiyokawa C."/>
            <person name="Kohara M."/>
            <person name="Matsumoto M."/>
            <person name="Matsuno A."/>
            <person name="Mochizuki Y."/>
            <person name="Nakayama S."/>
            <person name="Nakazaki N."/>
            <person name="Shimpo S."/>
            <person name="Sugimoto M."/>
            <person name="Takeuchi C."/>
            <person name="Yamada M."/>
            <person name="Tabata S."/>
        </authorList>
    </citation>
    <scope>NUCLEOTIDE SEQUENCE [LARGE SCALE GENOMIC DNA]</scope>
    <source>
        <strain evidence="6">LMG 29417 / CECT 9101 / MAFF 303099</strain>
    </source>
</reference>
<dbReference type="PANTHER" id="PTHR43537">
    <property type="entry name" value="TRANSCRIPTIONAL REGULATOR, GNTR FAMILY"/>
    <property type="match status" value="1"/>
</dbReference>
<dbReference type="Pfam" id="PF00392">
    <property type="entry name" value="GntR"/>
    <property type="match status" value="1"/>
</dbReference>
<dbReference type="InterPro" id="IPR036390">
    <property type="entry name" value="WH_DNA-bd_sf"/>
</dbReference>
<dbReference type="GO" id="GO:0003700">
    <property type="term" value="F:DNA-binding transcription factor activity"/>
    <property type="evidence" value="ECO:0007669"/>
    <property type="project" value="InterPro"/>
</dbReference>
<dbReference type="PRINTS" id="PR00035">
    <property type="entry name" value="HTHGNTR"/>
</dbReference>
<sequence>MATPIAPKAKCPIRRQTLPDILVEALRERILSGEIRDGDSLVQETIAKEYEVSRVPVREALRQLEAQGLVSRRTHKGAVAISTKRETVIELLDLRILLECDILSHALSRYQETDLLAAEDILDELDKNYHDKDMPKRGEMNWKFHKCLYLPSGRSETLSIVEKIHQRTSHLVLVPLVESGRINASVDGHRELLRLCTERNSTAIDCLRRHIYSFIKSLPEEGFL</sequence>
<dbReference type="Gene3D" id="1.10.10.10">
    <property type="entry name" value="Winged helix-like DNA-binding domain superfamily/Winged helix DNA-binding domain"/>
    <property type="match status" value="1"/>
</dbReference>
<proteinExistence type="predicted"/>
<dbReference type="KEGG" id="mlo:mlr6299"/>
<dbReference type="PROSITE" id="PS50949">
    <property type="entry name" value="HTH_GNTR"/>
    <property type="match status" value="1"/>
</dbReference>
<keyword evidence="1" id="KW-0805">Transcription regulation</keyword>
<organism evidence="5 6">
    <name type="scientific">Mesorhizobium japonicum (strain LMG 29417 / CECT 9101 / MAFF 303099)</name>
    <name type="common">Mesorhizobium loti (strain MAFF 303099)</name>
    <dbReference type="NCBI Taxonomy" id="266835"/>
    <lineage>
        <taxon>Bacteria</taxon>
        <taxon>Pseudomonadati</taxon>
        <taxon>Pseudomonadota</taxon>
        <taxon>Alphaproteobacteria</taxon>
        <taxon>Hyphomicrobiales</taxon>
        <taxon>Phyllobacteriaceae</taxon>
        <taxon>Mesorhizobium</taxon>
    </lineage>
</organism>
<keyword evidence="2" id="KW-0238">DNA-binding</keyword>
<dbReference type="SUPFAM" id="SSF46785">
    <property type="entry name" value="Winged helix' DNA-binding domain"/>
    <property type="match status" value="1"/>
</dbReference>
<feature type="domain" description="HTH gntR-type" evidence="4">
    <location>
        <begin position="16"/>
        <end position="83"/>
    </location>
</feature>
<dbReference type="Pfam" id="PF07729">
    <property type="entry name" value="FCD"/>
    <property type="match status" value="1"/>
</dbReference>
<dbReference type="SMART" id="SM00895">
    <property type="entry name" value="FCD"/>
    <property type="match status" value="1"/>
</dbReference>
<gene>
    <name evidence="5" type="ordered locus">mlr6299</name>
</gene>
<protein>
    <submittedName>
        <fullName evidence="5">Transcription regulator</fullName>
    </submittedName>
</protein>
<accession>Q989S6</accession>
<name>Q989S6_RHILO</name>
<dbReference type="InterPro" id="IPR008920">
    <property type="entry name" value="TF_FadR/GntR_C"/>
</dbReference>
<evidence type="ECO:0000313" key="6">
    <source>
        <dbReference type="Proteomes" id="UP000000552"/>
    </source>
</evidence>
<keyword evidence="3" id="KW-0804">Transcription</keyword>
<dbReference type="AlphaFoldDB" id="Q989S6"/>
<dbReference type="eggNOG" id="COG1802">
    <property type="taxonomic scope" value="Bacteria"/>
</dbReference>
<evidence type="ECO:0000313" key="5">
    <source>
        <dbReference type="EMBL" id="BAB52618.1"/>
    </source>
</evidence>
<dbReference type="PANTHER" id="PTHR43537:SF41">
    <property type="entry name" value="TRANSCRIPTIONAL REGULATORY PROTEIN"/>
    <property type="match status" value="1"/>
</dbReference>
<dbReference type="InterPro" id="IPR000524">
    <property type="entry name" value="Tscrpt_reg_HTH_GntR"/>
</dbReference>
<evidence type="ECO:0000256" key="3">
    <source>
        <dbReference type="ARBA" id="ARBA00023163"/>
    </source>
</evidence>
<dbReference type="SUPFAM" id="SSF48008">
    <property type="entry name" value="GntR ligand-binding domain-like"/>
    <property type="match status" value="1"/>
</dbReference>
<dbReference type="RefSeq" id="WP_010913937.1">
    <property type="nucleotide sequence ID" value="NC_002678.2"/>
</dbReference>
<evidence type="ECO:0000256" key="2">
    <source>
        <dbReference type="ARBA" id="ARBA00023125"/>
    </source>
</evidence>
<evidence type="ECO:0000259" key="4">
    <source>
        <dbReference type="PROSITE" id="PS50949"/>
    </source>
</evidence>
<dbReference type="GO" id="GO:0003677">
    <property type="term" value="F:DNA binding"/>
    <property type="evidence" value="ECO:0007669"/>
    <property type="project" value="UniProtKB-KW"/>
</dbReference>
<dbReference type="CDD" id="cd07377">
    <property type="entry name" value="WHTH_GntR"/>
    <property type="match status" value="1"/>
</dbReference>
<dbReference type="SMART" id="SM00345">
    <property type="entry name" value="HTH_GNTR"/>
    <property type="match status" value="1"/>
</dbReference>
<dbReference type="Proteomes" id="UP000000552">
    <property type="component" value="Chromosome"/>
</dbReference>
<dbReference type="EMBL" id="BA000012">
    <property type="protein sequence ID" value="BAB52618.1"/>
    <property type="molecule type" value="Genomic_DNA"/>
</dbReference>
<dbReference type="InterPro" id="IPR036388">
    <property type="entry name" value="WH-like_DNA-bd_sf"/>
</dbReference>
<evidence type="ECO:0000256" key="1">
    <source>
        <dbReference type="ARBA" id="ARBA00023015"/>
    </source>
</evidence>
<dbReference type="HOGENOM" id="CLU_017584_5_4_5"/>
<dbReference type="InterPro" id="IPR011711">
    <property type="entry name" value="GntR_C"/>
</dbReference>